<feature type="non-terminal residue" evidence="1">
    <location>
        <position position="52"/>
    </location>
</feature>
<gene>
    <name evidence="1" type="ORF">ALP90_05063</name>
</gene>
<organism evidence="1 2">
    <name type="scientific">Pseudomonas amygdali pv. ulmi</name>
    <dbReference type="NCBI Taxonomy" id="251720"/>
    <lineage>
        <taxon>Bacteria</taxon>
        <taxon>Pseudomonadati</taxon>
        <taxon>Pseudomonadota</taxon>
        <taxon>Gammaproteobacteria</taxon>
        <taxon>Pseudomonadales</taxon>
        <taxon>Pseudomonadaceae</taxon>
        <taxon>Pseudomonas</taxon>
        <taxon>Pseudomonas amygdali</taxon>
    </lineage>
</organism>
<evidence type="ECO:0000313" key="2">
    <source>
        <dbReference type="Proteomes" id="UP000271097"/>
    </source>
</evidence>
<comment type="caution">
    <text evidence="1">The sequence shown here is derived from an EMBL/GenBank/DDBJ whole genome shotgun (WGS) entry which is preliminary data.</text>
</comment>
<dbReference type="AlphaFoldDB" id="A0A3M4SHV3"/>
<dbReference type="Proteomes" id="UP000271097">
    <property type="component" value="Unassembled WGS sequence"/>
</dbReference>
<evidence type="ECO:0000313" key="1">
    <source>
        <dbReference type="EMBL" id="RMR14236.1"/>
    </source>
</evidence>
<reference evidence="1 2" key="1">
    <citation type="submission" date="2018-08" db="EMBL/GenBank/DDBJ databases">
        <title>Recombination of ecologically and evolutionarily significant loci maintains genetic cohesion in the Pseudomonas syringae species complex.</title>
        <authorList>
            <person name="Dillon M."/>
            <person name="Thakur S."/>
            <person name="Almeida R.N.D."/>
            <person name="Weir B.S."/>
            <person name="Guttman D.S."/>
        </authorList>
    </citation>
    <scope>NUCLEOTIDE SEQUENCE [LARGE SCALE GENOMIC DNA]</scope>
    <source>
        <strain evidence="1 2">ICMP 5931</strain>
    </source>
</reference>
<evidence type="ECO:0008006" key="3">
    <source>
        <dbReference type="Google" id="ProtNLM"/>
    </source>
</evidence>
<protein>
    <recommendedName>
        <fullName evidence="3">Phage integrase family site specific recombinase</fullName>
    </recommendedName>
</protein>
<sequence length="52" mass="6032">MYMQDVTKIVSNDSRRLTAVEFKQLAAVPSAVEWFANLDNPRTRRAYQNDLT</sequence>
<dbReference type="EMBL" id="RBRS01000297">
    <property type="protein sequence ID" value="RMR14236.1"/>
    <property type="molecule type" value="Genomic_DNA"/>
</dbReference>
<proteinExistence type="predicted"/>
<name>A0A3M4SHV3_PSEA0</name>
<accession>A0A3M4SHV3</accession>